<dbReference type="AlphaFoldDB" id="S4GMU4"/>
<proteinExistence type="predicted"/>
<feature type="compositionally biased region" description="Basic and acidic residues" evidence="1">
    <location>
        <begin position="19"/>
        <end position="28"/>
    </location>
</feature>
<organism evidence="2 3">
    <name type="scientific">Gardnerella pickettii JCP7719</name>
    <dbReference type="NCBI Taxonomy" id="1261061"/>
    <lineage>
        <taxon>Bacteria</taxon>
        <taxon>Bacillati</taxon>
        <taxon>Actinomycetota</taxon>
        <taxon>Actinomycetes</taxon>
        <taxon>Bifidobacteriales</taxon>
        <taxon>Bifidobacteriaceae</taxon>
        <taxon>Gardnerella</taxon>
        <taxon>Gardnerella pickettii</taxon>
    </lineage>
</organism>
<dbReference type="Proteomes" id="UP000014601">
    <property type="component" value="Unassembled WGS sequence"/>
</dbReference>
<comment type="caution">
    <text evidence="2">The sequence shown here is derived from an EMBL/GenBank/DDBJ whole genome shotgun (WGS) entry which is preliminary data.</text>
</comment>
<dbReference type="HOGENOM" id="CLU_3301199_0_0_11"/>
<feature type="compositionally biased region" description="Basic residues" evidence="1">
    <location>
        <begin position="1"/>
        <end position="12"/>
    </location>
</feature>
<gene>
    <name evidence="2" type="ORF">HMPREF1576_00628</name>
</gene>
<feature type="region of interest" description="Disordered" evidence="1">
    <location>
        <begin position="1"/>
        <end position="40"/>
    </location>
</feature>
<name>S4GMU4_9BIFI</name>
<dbReference type="EMBL" id="ATJO01000045">
    <property type="protein sequence ID" value="EPI50850.1"/>
    <property type="molecule type" value="Genomic_DNA"/>
</dbReference>
<reference evidence="2 3" key="1">
    <citation type="submission" date="2013-06" db="EMBL/GenBank/DDBJ databases">
        <authorList>
            <person name="Weinstock G."/>
            <person name="Sodergren E."/>
            <person name="Lobos E.A."/>
            <person name="Fulton L."/>
            <person name="Fulton R."/>
            <person name="Courtney L."/>
            <person name="Fronick C."/>
            <person name="O'Laughlin M."/>
            <person name="Godfrey J."/>
            <person name="Wilson R.M."/>
            <person name="Miner T."/>
            <person name="Farmer C."/>
            <person name="Delehaunty K."/>
            <person name="Cordes M."/>
            <person name="Minx P."/>
            <person name="Tomlinson C."/>
            <person name="Chen J."/>
            <person name="Wollam A."/>
            <person name="Pepin K.H."/>
            <person name="Bhonagiri V."/>
            <person name="Zhang X."/>
            <person name="Warren W."/>
            <person name="Mitreva M."/>
            <person name="Mardis E.R."/>
            <person name="Wilson R.K."/>
        </authorList>
    </citation>
    <scope>NUCLEOTIDE SEQUENCE [LARGE SCALE GENOMIC DNA]</scope>
    <source>
        <strain evidence="2 3">JCP7719</strain>
    </source>
</reference>
<protein>
    <submittedName>
        <fullName evidence="2">Uncharacterized protein</fullName>
    </submittedName>
</protein>
<sequence length="40" mass="4539">LAHYAARNRRLARGLSAQEGRRANAEKKQTRHKLSLGQKP</sequence>
<evidence type="ECO:0000256" key="1">
    <source>
        <dbReference type="SAM" id="MobiDB-lite"/>
    </source>
</evidence>
<evidence type="ECO:0000313" key="3">
    <source>
        <dbReference type="Proteomes" id="UP000014601"/>
    </source>
</evidence>
<feature type="non-terminal residue" evidence="2">
    <location>
        <position position="1"/>
    </location>
</feature>
<evidence type="ECO:0000313" key="2">
    <source>
        <dbReference type="EMBL" id="EPI50850.1"/>
    </source>
</evidence>
<accession>S4GMU4</accession>